<reference evidence="4 5" key="1">
    <citation type="submission" date="2015-07" db="EMBL/GenBank/DDBJ databases">
        <title>Draft genome sequence of the Amantichitinum ursilacus IGB-41, a new chitin-degrading bacterium.</title>
        <authorList>
            <person name="Kirstahler P."/>
            <person name="Guenther M."/>
            <person name="Grumaz C."/>
            <person name="Rupp S."/>
            <person name="Zibek S."/>
            <person name="Sohn K."/>
        </authorList>
    </citation>
    <scope>NUCLEOTIDE SEQUENCE [LARGE SCALE GENOMIC DNA]</scope>
    <source>
        <strain evidence="4 5">IGB-41</strain>
    </source>
</reference>
<sequence length="402" mass="42573">MTFAPTLGRWTQRLLPIAAALGVASIVPASHAAPDQPAASDSPPVFAYVGTYAPNGQGVYLLRQDPQTGALQQVGVYPSVPNPAQFAISKDTLYVGSESPKHGEVAAYAIDRRTGALTLRNQVDAQGKQTVYLGLINNQRQLLVANYGSGSVALFALAQDGSLGAASDVHQSVGQPGAAHPAAAVEGSFAASDHNGPHAHMIAADPSGQFAFSTDLGLDRIYQWRIDAEHGKLLPNDPPFINASSAGAGPRHFVFGADGKQLYLVNEEASTLTHYRLDTGKGTLTEAASLSTLPPGFKGTSFASDILITPDGRFVYVLNRLHDSIARFAVAADGSLSWQDDTWTRGSYPRTLTLDPAGRFIYVANQRSDHIATFKLDAASGKVEFTGQYTPVGAPSQLIFLR</sequence>
<keyword evidence="2" id="KW-0313">Glucose metabolism</keyword>
<dbReference type="InterPro" id="IPR011048">
    <property type="entry name" value="Haem_d1_sf"/>
</dbReference>
<dbReference type="GO" id="GO:0017057">
    <property type="term" value="F:6-phosphogluconolactonase activity"/>
    <property type="evidence" value="ECO:0007669"/>
    <property type="project" value="UniProtKB-EC"/>
</dbReference>
<keyword evidence="3" id="KW-0732">Signal</keyword>
<feature type="chain" id="PRO_5005849588" evidence="3">
    <location>
        <begin position="33"/>
        <end position="402"/>
    </location>
</feature>
<dbReference type="SUPFAM" id="SSF51004">
    <property type="entry name" value="C-terminal (heme d1) domain of cytochrome cd1-nitrite reductase"/>
    <property type="match status" value="1"/>
</dbReference>
<dbReference type="GO" id="GO:0006006">
    <property type="term" value="P:glucose metabolic process"/>
    <property type="evidence" value="ECO:0007669"/>
    <property type="project" value="UniProtKB-KW"/>
</dbReference>
<proteinExistence type="inferred from homology"/>
<keyword evidence="5" id="KW-1185">Reference proteome</keyword>
<comment type="caution">
    <text evidence="4">The sequence shown here is derived from an EMBL/GenBank/DDBJ whole genome shotgun (WGS) entry which is preliminary data.</text>
</comment>
<dbReference type="Proteomes" id="UP000037939">
    <property type="component" value="Unassembled WGS sequence"/>
</dbReference>
<keyword evidence="2" id="KW-0119">Carbohydrate metabolism</keyword>
<dbReference type="PANTHER" id="PTHR30344:SF1">
    <property type="entry name" value="6-PHOSPHOGLUCONOLACTONASE"/>
    <property type="match status" value="1"/>
</dbReference>
<evidence type="ECO:0000256" key="2">
    <source>
        <dbReference type="ARBA" id="ARBA00022526"/>
    </source>
</evidence>
<dbReference type="STRING" id="857265.WG78_21740"/>
<dbReference type="AlphaFoldDB" id="A0A0N0GKS3"/>
<dbReference type="EC" id="3.1.1.31" evidence="4"/>
<comment type="similarity">
    <text evidence="1">Belongs to the cycloisomerase 2 family.</text>
</comment>
<keyword evidence="4" id="KW-0378">Hydrolase</keyword>
<dbReference type="EMBL" id="LAQT01000038">
    <property type="protein sequence ID" value="KPC49186.1"/>
    <property type="molecule type" value="Genomic_DNA"/>
</dbReference>
<dbReference type="Pfam" id="PF10282">
    <property type="entry name" value="Lactonase"/>
    <property type="match status" value="1"/>
</dbReference>
<dbReference type="OrthoDB" id="9774579at2"/>
<dbReference type="InterPro" id="IPR019405">
    <property type="entry name" value="Lactonase_7-beta_prop"/>
</dbReference>
<evidence type="ECO:0000256" key="3">
    <source>
        <dbReference type="SAM" id="SignalP"/>
    </source>
</evidence>
<organism evidence="4 5">
    <name type="scientific">Amantichitinum ursilacus</name>
    <dbReference type="NCBI Taxonomy" id="857265"/>
    <lineage>
        <taxon>Bacteria</taxon>
        <taxon>Pseudomonadati</taxon>
        <taxon>Pseudomonadota</taxon>
        <taxon>Betaproteobacteria</taxon>
        <taxon>Neisseriales</taxon>
        <taxon>Chitinibacteraceae</taxon>
        <taxon>Amantichitinum</taxon>
    </lineage>
</organism>
<evidence type="ECO:0000313" key="5">
    <source>
        <dbReference type="Proteomes" id="UP000037939"/>
    </source>
</evidence>
<gene>
    <name evidence="4" type="primary">pgl_2</name>
    <name evidence="4" type="ORF">WG78_21740</name>
</gene>
<dbReference type="InterPro" id="IPR050282">
    <property type="entry name" value="Cycloisomerase_2"/>
</dbReference>
<feature type="signal peptide" evidence="3">
    <location>
        <begin position="1"/>
        <end position="32"/>
    </location>
</feature>
<protein>
    <submittedName>
        <fullName evidence="4">6-phosphogluconolactonase</fullName>
        <ecNumber evidence="4">3.1.1.31</ecNumber>
    </submittedName>
</protein>
<dbReference type="PATRIC" id="fig|857265.3.peg.4454"/>
<accession>A0A0N0GKS3</accession>
<dbReference type="PANTHER" id="PTHR30344">
    <property type="entry name" value="6-PHOSPHOGLUCONOLACTONASE-RELATED"/>
    <property type="match status" value="1"/>
</dbReference>
<dbReference type="InterPro" id="IPR015943">
    <property type="entry name" value="WD40/YVTN_repeat-like_dom_sf"/>
</dbReference>
<dbReference type="RefSeq" id="WP_053939912.1">
    <property type="nucleotide sequence ID" value="NZ_LAQT01000038.1"/>
</dbReference>
<evidence type="ECO:0000256" key="1">
    <source>
        <dbReference type="ARBA" id="ARBA00005564"/>
    </source>
</evidence>
<evidence type="ECO:0000313" key="4">
    <source>
        <dbReference type="EMBL" id="KPC49186.1"/>
    </source>
</evidence>
<dbReference type="GO" id="GO:0005829">
    <property type="term" value="C:cytosol"/>
    <property type="evidence" value="ECO:0007669"/>
    <property type="project" value="TreeGrafter"/>
</dbReference>
<name>A0A0N0GKS3_9NEIS</name>
<dbReference type="Gene3D" id="2.130.10.10">
    <property type="entry name" value="YVTN repeat-like/Quinoprotein amine dehydrogenase"/>
    <property type="match status" value="1"/>
</dbReference>